<dbReference type="AlphaFoldDB" id="A0A922NTX0"/>
<dbReference type="PANTHER" id="PTHR46889:SF4">
    <property type="entry name" value="TRANSPOSASE INSO FOR INSERTION SEQUENCE ELEMENT IS911B-RELATED"/>
    <property type="match status" value="1"/>
</dbReference>
<dbReference type="InterPro" id="IPR050900">
    <property type="entry name" value="Transposase_IS3/IS150/IS904"/>
</dbReference>
<dbReference type="GO" id="GO:0003676">
    <property type="term" value="F:nucleic acid binding"/>
    <property type="evidence" value="ECO:0007669"/>
    <property type="project" value="InterPro"/>
</dbReference>
<dbReference type="RefSeq" id="WP_037580687.1">
    <property type="nucleotide sequence ID" value="NZ_AWEX01000064.1"/>
</dbReference>
<dbReference type="InterPro" id="IPR001584">
    <property type="entry name" value="Integrase_cat-core"/>
</dbReference>
<feature type="domain" description="Integrase catalytic" evidence="1">
    <location>
        <begin position="1"/>
        <end position="87"/>
    </location>
</feature>
<dbReference type="SUPFAM" id="SSF53098">
    <property type="entry name" value="Ribonuclease H-like"/>
    <property type="match status" value="1"/>
</dbReference>
<dbReference type="Proteomes" id="UP000028704">
    <property type="component" value="Unassembled WGS sequence"/>
</dbReference>
<dbReference type="Gene3D" id="3.30.420.10">
    <property type="entry name" value="Ribonuclease H-like superfamily/Ribonuclease H"/>
    <property type="match status" value="1"/>
</dbReference>
<dbReference type="PANTHER" id="PTHR46889">
    <property type="entry name" value="TRANSPOSASE INSF FOR INSERTION SEQUENCE IS3B-RELATED"/>
    <property type="match status" value="1"/>
</dbReference>
<dbReference type="InterPro" id="IPR012337">
    <property type="entry name" value="RNaseH-like_sf"/>
</dbReference>
<dbReference type="GO" id="GO:0015074">
    <property type="term" value="P:DNA integration"/>
    <property type="evidence" value="ECO:0007669"/>
    <property type="project" value="InterPro"/>
</dbReference>
<reference evidence="2 3" key="1">
    <citation type="journal article" date="2014" name="Int. J. Syst. Evol. Microbiol.">
        <title>Phylogenomics and the dynamic genome evolution of the genus Streptococcus.</title>
        <authorList>
            <consortium name="The Broad Institute Genome Sequencing Platform"/>
            <person name="Richards V.P."/>
            <person name="Palmer S.R."/>
            <person name="Pavinski Bitar P.D."/>
            <person name="Qin X."/>
            <person name="Weinstock G.M."/>
            <person name="Highlander S.K."/>
            <person name="Town C.D."/>
            <person name="Burne R.A."/>
            <person name="Stanhope M.J."/>
        </authorList>
    </citation>
    <scope>NUCLEOTIDE SEQUENCE [LARGE SCALE GENOMIC DNA]</scope>
    <source>
        <strain evidence="2 3">CECT 5772</strain>
    </source>
</reference>
<dbReference type="Pfam" id="PF13333">
    <property type="entry name" value="rve_2"/>
    <property type="match status" value="1"/>
</dbReference>
<gene>
    <name evidence="2" type="ORF">CECT5772_06858</name>
</gene>
<accession>A0A922NTX0</accession>
<evidence type="ECO:0000259" key="1">
    <source>
        <dbReference type="PROSITE" id="PS50994"/>
    </source>
</evidence>
<comment type="caution">
    <text evidence="2">The sequence shown here is derived from an EMBL/GenBank/DDBJ whole genome shotgun (WGS) entry which is preliminary data.</text>
</comment>
<feature type="non-terminal residue" evidence="2">
    <location>
        <position position="1"/>
    </location>
</feature>
<dbReference type="InterPro" id="IPR036397">
    <property type="entry name" value="RNaseH_sf"/>
</dbReference>
<name>A0A922NTX0_9STRE</name>
<organism evidence="2 3">
    <name type="scientific">Streptococcus equi subsp. ruminatorum CECT 5772</name>
    <dbReference type="NCBI Taxonomy" id="1051981"/>
    <lineage>
        <taxon>Bacteria</taxon>
        <taxon>Bacillati</taxon>
        <taxon>Bacillota</taxon>
        <taxon>Bacilli</taxon>
        <taxon>Lactobacillales</taxon>
        <taxon>Streptococcaceae</taxon>
        <taxon>Streptococcus</taxon>
    </lineage>
</organism>
<dbReference type="EMBL" id="AWEX01000064">
    <property type="protein sequence ID" value="KED04139.1"/>
    <property type="molecule type" value="Genomic_DNA"/>
</dbReference>
<proteinExistence type="predicted"/>
<evidence type="ECO:0000313" key="2">
    <source>
        <dbReference type="EMBL" id="KED04139.1"/>
    </source>
</evidence>
<sequence>HVYYHNFLENRGMKPSMSRKGNSLDNGMMESFFGTLKTEMFYGFEKEFTSLEDLAIAISEYIDYYNNKRIKLTLKGLSPVQYRTQSLA</sequence>
<evidence type="ECO:0000313" key="3">
    <source>
        <dbReference type="Proteomes" id="UP000028704"/>
    </source>
</evidence>
<dbReference type="PROSITE" id="PS50994">
    <property type="entry name" value="INTEGRASE"/>
    <property type="match status" value="1"/>
</dbReference>
<protein>
    <submittedName>
        <fullName evidence="2">Transposase IS861 orfB</fullName>
    </submittedName>
</protein>